<keyword evidence="2" id="KW-1185">Reference proteome</keyword>
<proteinExistence type="predicted"/>
<dbReference type="EMBL" id="GG662808">
    <property type="protein sequence ID" value="EWS75878.1"/>
    <property type="molecule type" value="Genomic_DNA"/>
</dbReference>
<evidence type="ECO:0000313" key="2">
    <source>
        <dbReference type="Proteomes" id="UP000009168"/>
    </source>
</evidence>
<dbReference type="InParanoid" id="W7XG45"/>
<dbReference type="Proteomes" id="UP000009168">
    <property type="component" value="Unassembled WGS sequence"/>
</dbReference>
<evidence type="ECO:0000313" key="1">
    <source>
        <dbReference type="EMBL" id="EWS75878.1"/>
    </source>
</evidence>
<protein>
    <submittedName>
        <fullName evidence="1">Uncharacterized protein</fullName>
    </submittedName>
</protein>
<accession>W7XG45</accession>
<name>W7XG45_TETTS</name>
<organism evidence="1 2">
    <name type="scientific">Tetrahymena thermophila (strain SB210)</name>
    <dbReference type="NCBI Taxonomy" id="312017"/>
    <lineage>
        <taxon>Eukaryota</taxon>
        <taxon>Sar</taxon>
        <taxon>Alveolata</taxon>
        <taxon>Ciliophora</taxon>
        <taxon>Intramacronucleata</taxon>
        <taxon>Oligohymenophorea</taxon>
        <taxon>Hymenostomatida</taxon>
        <taxon>Tetrahymenina</taxon>
        <taxon>Tetrahymenidae</taxon>
        <taxon>Tetrahymena</taxon>
    </lineage>
</organism>
<dbReference type="AlphaFoldDB" id="W7XG45"/>
<dbReference type="KEGG" id="tet:TTHERM_000559858"/>
<reference evidence="2" key="1">
    <citation type="journal article" date="2006" name="PLoS Biol.">
        <title>Macronuclear genome sequence of the ciliate Tetrahymena thermophila, a model eukaryote.</title>
        <authorList>
            <person name="Eisen J.A."/>
            <person name="Coyne R.S."/>
            <person name="Wu M."/>
            <person name="Wu D."/>
            <person name="Thiagarajan M."/>
            <person name="Wortman J.R."/>
            <person name="Badger J.H."/>
            <person name="Ren Q."/>
            <person name="Amedeo P."/>
            <person name="Jones K.M."/>
            <person name="Tallon L.J."/>
            <person name="Delcher A.L."/>
            <person name="Salzberg S.L."/>
            <person name="Silva J.C."/>
            <person name="Haas B.J."/>
            <person name="Majoros W.H."/>
            <person name="Farzad M."/>
            <person name="Carlton J.M."/>
            <person name="Smith R.K. Jr."/>
            <person name="Garg J."/>
            <person name="Pearlman R.E."/>
            <person name="Karrer K.M."/>
            <person name="Sun L."/>
            <person name="Manning G."/>
            <person name="Elde N.C."/>
            <person name="Turkewitz A.P."/>
            <person name="Asai D.J."/>
            <person name="Wilkes D.E."/>
            <person name="Wang Y."/>
            <person name="Cai H."/>
            <person name="Collins K."/>
            <person name="Stewart B.A."/>
            <person name="Lee S.R."/>
            <person name="Wilamowska K."/>
            <person name="Weinberg Z."/>
            <person name="Ruzzo W.L."/>
            <person name="Wloga D."/>
            <person name="Gaertig J."/>
            <person name="Frankel J."/>
            <person name="Tsao C.-C."/>
            <person name="Gorovsky M.A."/>
            <person name="Keeling P.J."/>
            <person name="Waller R.F."/>
            <person name="Patron N.J."/>
            <person name="Cherry J.M."/>
            <person name="Stover N.A."/>
            <person name="Krieger C.J."/>
            <person name="del Toro C."/>
            <person name="Ryder H.F."/>
            <person name="Williamson S.C."/>
            <person name="Barbeau R.A."/>
            <person name="Hamilton E.P."/>
            <person name="Orias E."/>
        </authorList>
    </citation>
    <scope>NUCLEOTIDE SEQUENCE [LARGE SCALE GENOMIC DNA]</scope>
    <source>
        <strain evidence="2">SB210</strain>
    </source>
</reference>
<dbReference type="RefSeq" id="XP_012651581.1">
    <property type="nucleotide sequence ID" value="XM_012796127.1"/>
</dbReference>
<gene>
    <name evidence="1" type="ORF">TTHERM_000559858</name>
</gene>
<sequence length="205" mass="24405">MPKLEEENKFQTELKAVVLANETEDAVQVFQVIYCIACQEKIFDLQSKLFQLDYMHSPFTNLQFSTQLHMLLIIFYPFLLHSMHELSKNKYFYEGHVIQSLDEGPLQDQQVQWQVSHFYPLIDYPDQFQSMLLYKYYYQGHDKQLLDDGPLQVKQALSQEIHFYPAIYNPIQLQSTHELSENKYFYGGHVKQFYDVGPQQDQQVQ</sequence>
<dbReference type="GeneID" id="24439578"/>